<feature type="region of interest" description="Disordered" evidence="7">
    <location>
        <begin position="356"/>
        <end position="439"/>
    </location>
</feature>
<feature type="region of interest" description="Disordered" evidence="7">
    <location>
        <begin position="835"/>
        <end position="981"/>
    </location>
</feature>
<dbReference type="GO" id="GO:0005730">
    <property type="term" value="C:nucleolus"/>
    <property type="evidence" value="ECO:0007669"/>
    <property type="project" value="TreeGrafter"/>
</dbReference>
<reference evidence="9 10" key="1">
    <citation type="submission" date="2024-01" db="EMBL/GenBank/DDBJ databases">
        <title>Comparative genomics of Cryptococcus and Kwoniella reveals pathogenesis evolution and contrasting modes of karyotype evolution via chromosome fusion or intercentromeric recombination.</title>
        <authorList>
            <person name="Coelho M.A."/>
            <person name="David-Palma M."/>
            <person name="Shea T."/>
            <person name="Bowers K."/>
            <person name="McGinley-Smith S."/>
            <person name="Mohammad A.W."/>
            <person name="Gnirke A."/>
            <person name="Yurkov A.M."/>
            <person name="Nowrousian M."/>
            <person name="Sun S."/>
            <person name="Cuomo C.A."/>
            <person name="Heitman J."/>
        </authorList>
    </citation>
    <scope>NUCLEOTIDE SEQUENCE [LARGE SCALE GENOMIC DNA]</scope>
    <source>
        <strain evidence="9 10">CBS 6074</strain>
    </source>
</reference>
<feature type="domain" description="RRM" evidence="8">
    <location>
        <begin position="443"/>
        <end position="557"/>
    </location>
</feature>
<dbReference type="InterPro" id="IPR012677">
    <property type="entry name" value="Nucleotide-bd_a/b_plait_sf"/>
</dbReference>
<feature type="region of interest" description="Disordered" evidence="7">
    <location>
        <begin position="1"/>
        <end position="22"/>
    </location>
</feature>
<proteinExistence type="predicted"/>
<name>A0AAX4JR58_9TREE</name>
<evidence type="ECO:0000256" key="4">
    <source>
        <dbReference type="ARBA" id="ARBA00023242"/>
    </source>
</evidence>
<dbReference type="PROSITE" id="PS50102">
    <property type="entry name" value="RRM"/>
    <property type="match status" value="3"/>
</dbReference>
<dbReference type="Gene3D" id="3.30.70.330">
    <property type="match status" value="3"/>
</dbReference>
<evidence type="ECO:0000259" key="8">
    <source>
        <dbReference type="PROSITE" id="PS50102"/>
    </source>
</evidence>
<feature type="compositionally biased region" description="Acidic residues" evidence="7">
    <location>
        <begin position="366"/>
        <end position="430"/>
    </location>
</feature>
<dbReference type="Pfam" id="PF00076">
    <property type="entry name" value="RRM_1"/>
    <property type="match status" value="3"/>
</dbReference>
<feature type="region of interest" description="Disordered" evidence="7">
    <location>
        <begin position="109"/>
        <end position="138"/>
    </location>
</feature>
<sequence>MSEEDFIPLSEASGSKKERKERVNTTVFVSSLPYTATTTDLLTHFSYLGPVRHGFVATDKDTGKSKGVGYVTYSLKEDADRAIQELNNSIFGGGNRKIRVSVAGERASLKDRKAAALDPDSKPKSKPRIAAGEEGKTTGDPNAIRTLVLSGLPEGLTKNVLWKKIRKIDDKAELVYPVNSTNPENGEEITEAQVNQDTANIIFPSHGQALKALPKLHGHTYKGALLSCILKKRLEKLTSRGGIEGKNQSHAGRLIIRNLAWDTTIQDLRATFLPYGPIHSIDLPTLPSKLPISSDPSKPPPPPRARGFAFVWFLARQDAEKAIEGVNGKVIKTKSVSDLKEGRQVAVDFALSKEKWQEANPKAADKEDDQEDNSDSESGSDEGESDSDEDDDDDDEEEEEGSGSEEESASEDDDNEDVDMSGEEEQDEEEPVKPTLPSVDVGSTLFIRNLPFETTEQELNALFRTFGPLRYARITIDRMTGRSRGTGFVCFWNIEHADEAILEAEKVARETGANAMPLGGAKNPFALPSVLTADPSSSLASRLVLHGRTLEVSRAVTREQAGLMKEDSERARNAGDKRNTYLMREGVIFPNSPAAASLPEAEVEKRQASFNARKTLLRSNPSLYISKTRLSIRQLPLFATDRTLKRLGIYAVREFDNEVSKDEREPLARTEELDETLSSALEARKQSSSKAKKGKERETVVIQSKIVRQTEKIDPLTGQGRSKGYGFLEMKSHKDALKMLRFSNNNSEIGKLMWTWWKEELKDIKDRVETQLKAQREGKNTTNKESIDELESRLKKINERLQEGDDRSEGGMRGGKTLLIEFSIENVQVVRRRVEKITTNREQSRDGGGSRGGRESGDRDKNRNGKREFGVGEKRKSGVIAAEDSDDEGGNTSTNKKPKFDRRDGKGRGDKSSRGGDKRERSDRGDRKERNDRGDRSDRKERGEKSSTEKVVSDGPKGIEKLGGHLGSLIGRKRKQRKGGK</sequence>
<dbReference type="GO" id="GO:0003729">
    <property type="term" value="F:mRNA binding"/>
    <property type="evidence" value="ECO:0007669"/>
    <property type="project" value="TreeGrafter"/>
</dbReference>
<feature type="region of interest" description="Disordered" evidence="7">
    <location>
        <begin position="660"/>
        <end position="696"/>
    </location>
</feature>
<evidence type="ECO:0000256" key="7">
    <source>
        <dbReference type="SAM" id="MobiDB-lite"/>
    </source>
</evidence>
<evidence type="ECO:0000256" key="5">
    <source>
        <dbReference type="PROSITE-ProRule" id="PRU00176"/>
    </source>
</evidence>
<dbReference type="CDD" id="cd12676">
    <property type="entry name" value="RRM3_Nop4p"/>
    <property type="match status" value="1"/>
</dbReference>
<keyword evidence="3 5" id="KW-0694">RNA-binding</keyword>
<dbReference type="InterPro" id="IPR034808">
    <property type="entry name" value="Nop4p_RRM3"/>
</dbReference>
<keyword evidence="4" id="KW-0539">Nucleus</keyword>
<evidence type="ECO:0000256" key="3">
    <source>
        <dbReference type="ARBA" id="ARBA00022884"/>
    </source>
</evidence>
<dbReference type="EMBL" id="CP144099">
    <property type="protein sequence ID" value="WWC87334.1"/>
    <property type="molecule type" value="Genomic_DNA"/>
</dbReference>
<organism evidence="9 10">
    <name type="scientific">Kwoniella dendrophila CBS 6074</name>
    <dbReference type="NCBI Taxonomy" id="1295534"/>
    <lineage>
        <taxon>Eukaryota</taxon>
        <taxon>Fungi</taxon>
        <taxon>Dikarya</taxon>
        <taxon>Basidiomycota</taxon>
        <taxon>Agaricomycotina</taxon>
        <taxon>Tremellomycetes</taxon>
        <taxon>Tremellales</taxon>
        <taxon>Cryptococcaceae</taxon>
        <taxon>Kwoniella</taxon>
    </lineage>
</organism>
<keyword evidence="10" id="KW-1185">Reference proteome</keyword>
<evidence type="ECO:0000256" key="6">
    <source>
        <dbReference type="SAM" id="Coils"/>
    </source>
</evidence>
<feature type="domain" description="RRM" evidence="8">
    <location>
        <begin position="252"/>
        <end position="352"/>
    </location>
</feature>
<evidence type="ECO:0000256" key="1">
    <source>
        <dbReference type="ARBA" id="ARBA00004123"/>
    </source>
</evidence>
<dbReference type="RefSeq" id="XP_066074097.1">
    <property type="nucleotide sequence ID" value="XM_066218000.1"/>
</dbReference>
<feature type="compositionally biased region" description="Basic residues" evidence="7">
    <location>
        <begin position="971"/>
        <end position="981"/>
    </location>
</feature>
<dbReference type="Proteomes" id="UP001355207">
    <property type="component" value="Chromosome 2"/>
</dbReference>
<accession>A0AAX4JR58</accession>
<feature type="coiled-coil region" evidence="6">
    <location>
        <begin position="758"/>
        <end position="807"/>
    </location>
</feature>
<keyword evidence="6" id="KW-0175">Coiled coil</keyword>
<evidence type="ECO:0000313" key="9">
    <source>
        <dbReference type="EMBL" id="WWC87334.1"/>
    </source>
</evidence>
<feature type="compositionally biased region" description="Basic and acidic residues" evidence="7">
    <location>
        <begin position="852"/>
        <end position="876"/>
    </location>
</feature>
<dbReference type="SUPFAM" id="SSF54928">
    <property type="entry name" value="RNA-binding domain, RBD"/>
    <property type="match status" value="2"/>
</dbReference>
<dbReference type="PANTHER" id="PTHR48039:SF5">
    <property type="entry name" value="RNA-BINDING PROTEIN 28"/>
    <property type="match status" value="1"/>
</dbReference>
<gene>
    <name evidence="9" type="ORF">L201_002223</name>
</gene>
<feature type="compositionally biased region" description="Basic and acidic residues" evidence="7">
    <location>
        <begin position="660"/>
        <end position="671"/>
    </location>
</feature>
<feature type="compositionally biased region" description="Basic and acidic residues" evidence="7">
    <location>
        <begin position="901"/>
        <end position="963"/>
    </location>
</feature>
<dbReference type="InterPro" id="IPR051945">
    <property type="entry name" value="RRM_MRD1_RNA_proc_ribogen"/>
</dbReference>
<dbReference type="SMART" id="SM00360">
    <property type="entry name" value="RRM"/>
    <property type="match status" value="3"/>
</dbReference>
<feature type="compositionally biased region" description="Basic and acidic residues" evidence="7">
    <location>
        <begin position="835"/>
        <end position="845"/>
    </location>
</feature>
<evidence type="ECO:0000256" key="2">
    <source>
        <dbReference type="ARBA" id="ARBA00022737"/>
    </source>
</evidence>
<feature type="domain" description="RRM" evidence="8">
    <location>
        <begin position="25"/>
        <end position="105"/>
    </location>
</feature>
<dbReference type="FunFam" id="3.30.70.330:FF:000406">
    <property type="entry name" value="Related to Nucleolar protein NOP4"/>
    <property type="match status" value="1"/>
</dbReference>
<dbReference type="GeneID" id="91092895"/>
<protein>
    <recommendedName>
        <fullName evidence="8">RRM domain-containing protein</fullName>
    </recommendedName>
</protein>
<dbReference type="InterPro" id="IPR000504">
    <property type="entry name" value="RRM_dom"/>
</dbReference>
<dbReference type="InterPro" id="IPR035979">
    <property type="entry name" value="RBD_domain_sf"/>
</dbReference>
<keyword evidence="2" id="KW-0677">Repeat</keyword>
<dbReference type="AlphaFoldDB" id="A0AAX4JR58"/>
<evidence type="ECO:0000313" key="10">
    <source>
        <dbReference type="Proteomes" id="UP001355207"/>
    </source>
</evidence>
<dbReference type="PANTHER" id="PTHR48039">
    <property type="entry name" value="RNA-BINDING MOTIF PROTEIN 14B"/>
    <property type="match status" value="1"/>
</dbReference>
<feature type="compositionally biased region" description="Basic and acidic residues" evidence="7">
    <location>
        <begin position="109"/>
        <end position="123"/>
    </location>
</feature>
<comment type="subcellular location">
    <subcellularLocation>
        <location evidence="1">Nucleus</location>
    </subcellularLocation>
</comment>